<gene>
    <name evidence="1" type="ORF">KOI35_26970</name>
</gene>
<dbReference type="InterPro" id="IPR015943">
    <property type="entry name" value="WD40/YVTN_repeat-like_dom_sf"/>
</dbReference>
<accession>A0ABS5YYG9</accession>
<keyword evidence="2" id="KW-1185">Reference proteome</keyword>
<dbReference type="Proteomes" id="UP001519654">
    <property type="component" value="Unassembled WGS sequence"/>
</dbReference>
<dbReference type="EMBL" id="JAHKKG010000008">
    <property type="protein sequence ID" value="MBU2667155.1"/>
    <property type="molecule type" value="Genomic_DNA"/>
</dbReference>
<name>A0ABS5YYG9_9ACTN</name>
<evidence type="ECO:0000313" key="1">
    <source>
        <dbReference type="EMBL" id="MBU2667155.1"/>
    </source>
</evidence>
<proteinExistence type="predicted"/>
<sequence length="68" mass="6834">MLIDTASGGQGIALGHIEPETGRPVIESWTTAVAQPSWLDIAPGTGRLYAISEVSPGGTVSALTADAA</sequence>
<dbReference type="Gene3D" id="2.130.10.10">
    <property type="entry name" value="YVTN repeat-like/Quinoprotein amine dehydrogenase"/>
    <property type="match status" value="1"/>
</dbReference>
<dbReference type="InterPro" id="IPR019405">
    <property type="entry name" value="Lactonase_7-beta_prop"/>
</dbReference>
<protein>
    <submittedName>
        <fullName evidence="1">Lactonase family protein</fullName>
    </submittedName>
</protein>
<dbReference type="RefSeq" id="WP_215791407.1">
    <property type="nucleotide sequence ID" value="NZ_JAHKKG010000008.1"/>
</dbReference>
<organism evidence="1 2">
    <name type="scientific">Paractinoplanes bogorensis</name>
    <dbReference type="NCBI Taxonomy" id="1610840"/>
    <lineage>
        <taxon>Bacteria</taxon>
        <taxon>Bacillati</taxon>
        <taxon>Actinomycetota</taxon>
        <taxon>Actinomycetes</taxon>
        <taxon>Micromonosporales</taxon>
        <taxon>Micromonosporaceae</taxon>
        <taxon>Paractinoplanes</taxon>
    </lineage>
</organism>
<dbReference type="Pfam" id="PF10282">
    <property type="entry name" value="Lactonase"/>
    <property type="match status" value="1"/>
</dbReference>
<comment type="caution">
    <text evidence="1">The sequence shown here is derived from an EMBL/GenBank/DDBJ whole genome shotgun (WGS) entry which is preliminary data.</text>
</comment>
<evidence type="ECO:0000313" key="2">
    <source>
        <dbReference type="Proteomes" id="UP001519654"/>
    </source>
</evidence>
<reference evidence="1 2" key="1">
    <citation type="submission" date="2021-06" db="EMBL/GenBank/DDBJ databases">
        <title>Actinoplanes lichenicola sp. nov., and Actinoplanes ovalisporus sp. nov., isolated from lichen in Thailand.</title>
        <authorList>
            <person name="Saeng-In P."/>
            <person name="Kanchanasin P."/>
            <person name="Yuki M."/>
            <person name="Kudo T."/>
            <person name="Ohkuma M."/>
            <person name="Phongsopitanun W."/>
            <person name="Tanasupawat S."/>
        </authorList>
    </citation>
    <scope>NUCLEOTIDE SEQUENCE [LARGE SCALE GENOMIC DNA]</scope>
    <source>
        <strain evidence="1 2">NBRC 110975</strain>
    </source>
</reference>